<dbReference type="EMBL" id="LQXA01000019">
    <property type="protein sequence ID" value="KZC95630.1"/>
    <property type="molecule type" value="Genomic_DNA"/>
</dbReference>
<evidence type="ECO:0000313" key="2">
    <source>
        <dbReference type="EMBL" id="KZC95630.1"/>
    </source>
</evidence>
<dbReference type="OrthoDB" id="4964389at2"/>
<gene>
    <name evidence="2" type="ORF">AWH51_06085</name>
</gene>
<dbReference type="RefSeq" id="WP_063070870.1">
    <property type="nucleotide sequence ID" value="NZ_LQXA01000019.1"/>
</dbReference>
<evidence type="ECO:0000256" key="1">
    <source>
        <dbReference type="SAM" id="SignalP"/>
    </source>
</evidence>
<evidence type="ECO:0008006" key="4">
    <source>
        <dbReference type="Google" id="ProtNLM"/>
    </source>
</evidence>
<evidence type="ECO:0000313" key="3">
    <source>
        <dbReference type="Proteomes" id="UP000076218"/>
    </source>
</evidence>
<reference evidence="2 3" key="1">
    <citation type="submission" date="2016-01" db="EMBL/GenBank/DDBJ databases">
        <title>Draft genome sequence of Clavibacter michiganensis subsp. tessellarius DOAB 609.</title>
        <authorList>
            <person name="Tambong J.T."/>
        </authorList>
    </citation>
    <scope>NUCLEOTIDE SEQUENCE [LARGE SCALE GENOMIC DNA]</scope>
    <source>
        <strain evidence="2 3">DOAB 609</strain>
    </source>
</reference>
<comment type="caution">
    <text evidence="2">The sequence shown here is derived from an EMBL/GenBank/DDBJ whole genome shotgun (WGS) entry which is preliminary data.</text>
</comment>
<sequence length="183" mass="18808">MKKAIIATMFAISSVMGLAAPAIPAERTPADARPLEFSQEVLRHASTATEFASDSRDVSIAAAERANITAAGFEATSIQPGTRMPQVISSCRNPGATCTLDRSVTATATISGGAGISFEVLNANLGGSYSESVTLGVSCTSPTLGQGQLYNAYLQGTFVIFTYNGTSGTAFLPTGIDCRVQAG</sequence>
<protein>
    <recommendedName>
        <fullName evidence="4">Secreted protein</fullName>
    </recommendedName>
</protein>
<accession>A0A154V2M0</accession>
<feature type="signal peptide" evidence="1">
    <location>
        <begin position="1"/>
        <end position="19"/>
    </location>
</feature>
<keyword evidence="1" id="KW-0732">Signal</keyword>
<dbReference type="AlphaFoldDB" id="A0A154V2M0"/>
<feature type="chain" id="PRO_5039697090" description="Secreted protein" evidence="1">
    <location>
        <begin position="20"/>
        <end position="183"/>
    </location>
</feature>
<name>A0A154V2M0_9MICO</name>
<dbReference type="Proteomes" id="UP000076218">
    <property type="component" value="Unassembled WGS sequence"/>
</dbReference>
<organism evidence="2 3">
    <name type="scientific">Clavibacter tessellarius</name>
    <dbReference type="NCBI Taxonomy" id="31965"/>
    <lineage>
        <taxon>Bacteria</taxon>
        <taxon>Bacillati</taxon>
        <taxon>Actinomycetota</taxon>
        <taxon>Actinomycetes</taxon>
        <taxon>Micrococcales</taxon>
        <taxon>Microbacteriaceae</taxon>
        <taxon>Clavibacter</taxon>
    </lineage>
</organism>
<proteinExistence type="predicted"/>